<feature type="non-terminal residue" evidence="1">
    <location>
        <position position="1"/>
    </location>
</feature>
<dbReference type="EMBL" id="JACXVP010000011">
    <property type="protein sequence ID" value="KAG5577689.1"/>
    <property type="molecule type" value="Genomic_DNA"/>
</dbReference>
<protein>
    <submittedName>
        <fullName evidence="1">Uncharacterized protein</fullName>
    </submittedName>
</protein>
<accession>A0A9J5WP82</accession>
<name>A0A9J5WP82_SOLCO</name>
<evidence type="ECO:0000313" key="1">
    <source>
        <dbReference type="EMBL" id="KAG5577689.1"/>
    </source>
</evidence>
<gene>
    <name evidence="1" type="ORF">H5410_057823</name>
</gene>
<sequence length="62" mass="7139">DCEIYLLAFAKYLSEGEDTYGALLWEYTSKKMEEGAISENEAPPRMIRPPTRIDNSQLVRID</sequence>
<dbReference type="OrthoDB" id="1303382at2759"/>
<evidence type="ECO:0000313" key="2">
    <source>
        <dbReference type="Proteomes" id="UP000824120"/>
    </source>
</evidence>
<dbReference type="Proteomes" id="UP000824120">
    <property type="component" value="Chromosome 11"/>
</dbReference>
<proteinExistence type="predicted"/>
<keyword evidence="2" id="KW-1185">Reference proteome</keyword>
<comment type="caution">
    <text evidence="1">The sequence shown here is derived from an EMBL/GenBank/DDBJ whole genome shotgun (WGS) entry which is preliminary data.</text>
</comment>
<dbReference type="AlphaFoldDB" id="A0A9J5WP82"/>
<organism evidence="1 2">
    <name type="scientific">Solanum commersonii</name>
    <name type="common">Commerson's wild potato</name>
    <name type="synonym">Commerson's nightshade</name>
    <dbReference type="NCBI Taxonomy" id="4109"/>
    <lineage>
        <taxon>Eukaryota</taxon>
        <taxon>Viridiplantae</taxon>
        <taxon>Streptophyta</taxon>
        <taxon>Embryophyta</taxon>
        <taxon>Tracheophyta</taxon>
        <taxon>Spermatophyta</taxon>
        <taxon>Magnoliopsida</taxon>
        <taxon>eudicotyledons</taxon>
        <taxon>Gunneridae</taxon>
        <taxon>Pentapetalae</taxon>
        <taxon>asterids</taxon>
        <taxon>lamiids</taxon>
        <taxon>Solanales</taxon>
        <taxon>Solanaceae</taxon>
        <taxon>Solanoideae</taxon>
        <taxon>Solaneae</taxon>
        <taxon>Solanum</taxon>
    </lineage>
</organism>
<reference evidence="1 2" key="1">
    <citation type="submission" date="2020-09" db="EMBL/GenBank/DDBJ databases">
        <title>De no assembly of potato wild relative species, Solanum commersonii.</title>
        <authorList>
            <person name="Cho K."/>
        </authorList>
    </citation>
    <scope>NUCLEOTIDE SEQUENCE [LARGE SCALE GENOMIC DNA]</scope>
    <source>
        <strain evidence="1">LZ3.2</strain>
        <tissue evidence="1">Leaf</tissue>
    </source>
</reference>